<accession>A0A100HN21</accession>
<keyword evidence="1" id="KW-0240">DNA-directed RNA polymerase</keyword>
<proteinExistence type="predicted"/>
<protein>
    <submittedName>
        <fullName evidence="1">DNA-directed RNA polymerase I subunit A12</fullName>
    </submittedName>
</protein>
<dbReference type="GO" id="GO:0000428">
    <property type="term" value="C:DNA-directed RNA polymerase complex"/>
    <property type="evidence" value="ECO:0007669"/>
    <property type="project" value="UniProtKB-KW"/>
</dbReference>
<evidence type="ECO:0000313" key="2">
    <source>
        <dbReference type="Proteomes" id="UP000056209"/>
    </source>
</evidence>
<organism evidence="1 2">
    <name type="scientific">Deinococcus grandis</name>
    <dbReference type="NCBI Taxonomy" id="57498"/>
    <lineage>
        <taxon>Bacteria</taxon>
        <taxon>Thermotogati</taxon>
        <taxon>Deinococcota</taxon>
        <taxon>Deinococci</taxon>
        <taxon>Deinococcales</taxon>
        <taxon>Deinococcaceae</taxon>
        <taxon>Deinococcus</taxon>
    </lineage>
</organism>
<keyword evidence="2" id="KW-1185">Reference proteome</keyword>
<dbReference type="AlphaFoldDB" id="A0A100HN21"/>
<reference evidence="2" key="1">
    <citation type="submission" date="2015-11" db="EMBL/GenBank/DDBJ databases">
        <title>Draft Genome Sequence of the Radioresistant Bacterium Deinococcus grandis, Isolated from Freshwater Fish in Japan.</title>
        <authorList>
            <person name="Satoh K."/>
            <person name="Onodera T."/>
            <person name="Omoso K."/>
            <person name="Takeda-Yano K."/>
            <person name="Katayama T."/>
            <person name="Oono Y."/>
            <person name="Narumi I."/>
        </authorList>
    </citation>
    <scope>NUCLEOTIDE SEQUENCE [LARGE SCALE GENOMIC DNA]</scope>
    <source>
        <strain evidence="2">ATCC 43672</strain>
    </source>
</reference>
<keyword evidence="1" id="KW-0804">Transcription</keyword>
<comment type="caution">
    <text evidence="1">The sequence shown here is derived from an EMBL/GenBank/DDBJ whole genome shotgun (WGS) entry which is preliminary data.</text>
</comment>
<gene>
    <name evidence="1" type="ORF">DEIGR_320155</name>
</gene>
<dbReference type="EMBL" id="BCMS01000004">
    <property type="protein sequence ID" value="GAQ23741.1"/>
    <property type="molecule type" value="Genomic_DNA"/>
</dbReference>
<name>A0A100HN21_9DEIO</name>
<sequence>MMRNDALSKQVTEAARQRALDQAVADPVRPWSDDLICVAQRRLGDTAAASAIAHALYGAAVSRDLRAEELALLRHAAKASAVVFAPQKLHRLVADPELHPHFAPVMRLASAVHIWMRGDTSPARFNSLFEQHAATLIPAATSHYLSISAMARAATPWPLQYALAMHALRRGDTALLDLPWHPLVQAAVDLGRAGSAAAARAALESFEADICAQAYVSTAPLDLRPFLPACTAQNVRVIHCEGRPWKDNIAFCPTLGGPCTLAPNGPARLSADRSLPAERWSVLELLDHAGPPPMAVFPEVRPGTGLRKNEELTSRLGGWLNRLNRIRPLLKCSHEGCGQTLITKKGYARFLASYPVTIFNCPETGKGHDRDVKLTHCWGCNGIIDSRKSRYQDGMSTYNVCLNCAAGERNAATVGDTCPHCGHGPMRLGRSGPIRHSPLGLHCTRPGCRKVCGLNSNTRPYLSSRVLRR</sequence>
<evidence type="ECO:0000313" key="1">
    <source>
        <dbReference type="EMBL" id="GAQ23741.1"/>
    </source>
</evidence>
<dbReference type="Proteomes" id="UP000056209">
    <property type="component" value="Unassembled WGS sequence"/>
</dbReference>